<proteinExistence type="predicted"/>
<dbReference type="AlphaFoldDB" id="A0A3E4QQS5"/>
<feature type="binding site" evidence="5">
    <location>
        <position position="18"/>
    </location>
    <ligand>
        <name>Fe cation</name>
        <dbReference type="ChEBI" id="CHEBI:24875"/>
        <label>1</label>
    </ligand>
</feature>
<organism evidence="8 9">
    <name type="scientific">Collinsella tanakaei</name>
    <dbReference type="NCBI Taxonomy" id="626935"/>
    <lineage>
        <taxon>Bacteria</taxon>
        <taxon>Bacillati</taxon>
        <taxon>Actinomycetota</taxon>
        <taxon>Coriobacteriia</taxon>
        <taxon>Coriobacteriales</taxon>
        <taxon>Coriobacteriaceae</taxon>
        <taxon>Collinsella</taxon>
    </lineage>
</organism>
<dbReference type="InterPro" id="IPR008331">
    <property type="entry name" value="Ferritin_DPS_dom"/>
</dbReference>
<dbReference type="RefSeq" id="WP_009141238.1">
    <property type="nucleotide sequence ID" value="NZ_CABKQG010000003.1"/>
</dbReference>
<dbReference type="InterPro" id="IPR012347">
    <property type="entry name" value="Ferritin-like"/>
</dbReference>
<accession>A0A3E4QQS5</accession>
<evidence type="ECO:0000256" key="4">
    <source>
        <dbReference type="ARBA" id="ARBA00023004"/>
    </source>
</evidence>
<gene>
    <name evidence="8" type="ORF">DXC81_08485</name>
</gene>
<sequence length="172" mass="19941">MAINSAVAQALEEQINAELYSSYLYLTFADYYEDRGLKGFANWYMIQVKEEADHALAIRRYLLDNDYKPTMEAIAKPDKVFENDLEPLEAGLAHEEYVTSLIHHCYEVAHEVHDIRAMQMLDWFVKEQGEEEANARDMVTNMKLFGSDPKGLFDLDREYQARVYTAQTALPM</sequence>
<dbReference type="InterPro" id="IPR009040">
    <property type="entry name" value="Ferritin-like_diiron"/>
</dbReference>
<name>A0A3E4QQS5_9ACTN</name>
<feature type="domain" description="Ferritin-like diiron" evidence="7">
    <location>
        <begin position="1"/>
        <end position="146"/>
    </location>
</feature>
<evidence type="ECO:0000313" key="9">
    <source>
        <dbReference type="Proteomes" id="UP000260943"/>
    </source>
</evidence>
<keyword evidence="3" id="KW-0560">Oxidoreductase</keyword>
<feature type="binding site" evidence="5">
    <location>
        <position position="128"/>
    </location>
    <ligand>
        <name>Fe cation</name>
        <dbReference type="ChEBI" id="CHEBI:24875"/>
        <label>1</label>
    </ligand>
</feature>
<evidence type="ECO:0000256" key="3">
    <source>
        <dbReference type="ARBA" id="ARBA00023002"/>
    </source>
</evidence>
<evidence type="ECO:0000256" key="1">
    <source>
        <dbReference type="ARBA" id="ARBA00022434"/>
    </source>
</evidence>
<evidence type="ECO:0000256" key="6">
    <source>
        <dbReference type="RuleBase" id="RU361145"/>
    </source>
</evidence>
<dbReference type="EMBL" id="QSRJ01000010">
    <property type="protein sequence ID" value="RGL08406.1"/>
    <property type="molecule type" value="Genomic_DNA"/>
</dbReference>
<dbReference type="GO" id="GO:0005829">
    <property type="term" value="C:cytosol"/>
    <property type="evidence" value="ECO:0007669"/>
    <property type="project" value="TreeGrafter"/>
</dbReference>
<feature type="binding site" evidence="5">
    <location>
        <position position="54"/>
    </location>
    <ligand>
        <name>Fe cation</name>
        <dbReference type="ChEBI" id="CHEBI:24875"/>
        <label>1</label>
    </ligand>
</feature>
<dbReference type="Gene3D" id="1.20.1260.10">
    <property type="match status" value="1"/>
</dbReference>
<evidence type="ECO:0000256" key="5">
    <source>
        <dbReference type="PIRSR" id="PIRSR601519-1"/>
    </source>
</evidence>
<comment type="caution">
    <text evidence="8">The sequence shown here is derived from an EMBL/GenBank/DDBJ whole genome shotgun (WGS) entry which is preliminary data.</text>
</comment>
<dbReference type="GO" id="GO:0006826">
    <property type="term" value="P:iron ion transport"/>
    <property type="evidence" value="ECO:0007669"/>
    <property type="project" value="InterPro"/>
</dbReference>
<dbReference type="GeneID" id="62758931"/>
<dbReference type="InterPro" id="IPR001519">
    <property type="entry name" value="Ferritin"/>
</dbReference>
<dbReference type="PROSITE" id="PS50905">
    <property type="entry name" value="FERRITIN_LIKE"/>
    <property type="match status" value="1"/>
</dbReference>
<dbReference type="SUPFAM" id="SSF47240">
    <property type="entry name" value="Ferritin-like"/>
    <property type="match status" value="1"/>
</dbReference>
<dbReference type="GO" id="GO:0006879">
    <property type="term" value="P:intracellular iron ion homeostasis"/>
    <property type="evidence" value="ECO:0007669"/>
    <property type="project" value="UniProtKB-KW"/>
</dbReference>
<feature type="binding site" evidence="5">
    <location>
        <position position="51"/>
    </location>
    <ligand>
        <name>Fe cation</name>
        <dbReference type="ChEBI" id="CHEBI:24875"/>
        <label>1</label>
    </ligand>
</feature>
<evidence type="ECO:0000259" key="7">
    <source>
        <dbReference type="PROSITE" id="PS50905"/>
    </source>
</evidence>
<evidence type="ECO:0000256" key="2">
    <source>
        <dbReference type="ARBA" id="ARBA00022723"/>
    </source>
</evidence>
<dbReference type="Pfam" id="PF00210">
    <property type="entry name" value="Ferritin"/>
    <property type="match status" value="1"/>
</dbReference>
<dbReference type="Proteomes" id="UP000260943">
    <property type="component" value="Unassembled WGS sequence"/>
</dbReference>
<keyword evidence="2 5" id="KW-0479">Metal-binding</keyword>
<dbReference type="GO" id="GO:0008198">
    <property type="term" value="F:ferrous iron binding"/>
    <property type="evidence" value="ECO:0007669"/>
    <property type="project" value="TreeGrafter"/>
</dbReference>
<protein>
    <recommendedName>
        <fullName evidence="6">Ferritin</fullName>
    </recommendedName>
</protein>
<evidence type="ECO:0000313" key="8">
    <source>
        <dbReference type="EMBL" id="RGL08406.1"/>
    </source>
</evidence>
<dbReference type="GO" id="GO:0008199">
    <property type="term" value="F:ferric iron binding"/>
    <property type="evidence" value="ECO:0007669"/>
    <property type="project" value="InterPro"/>
</dbReference>
<dbReference type="InterPro" id="IPR041719">
    <property type="entry name" value="Ferritin_prok"/>
</dbReference>
<keyword evidence="1 6" id="KW-0409">Iron storage</keyword>
<feature type="binding site" evidence="5">
    <location>
        <position position="95"/>
    </location>
    <ligand>
        <name>Fe cation</name>
        <dbReference type="ChEBI" id="CHEBI:24875"/>
        <label>1</label>
    </ligand>
</feature>
<dbReference type="CDD" id="cd01055">
    <property type="entry name" value="Nonheme_Ferritin"/>
    <property type="match status" value="1"/>
</dbReference>
<reference evidence="8 9" key="1">
    <citation type="submission" date="2018-08" db="EMBL/GenBank/DDBJ databases">
        <title>A genome reference for cultivated species of the human gut microbiota.</title>
        <authorList>
            <person name="Zou Y."/>
            <person name="Xue W."/>
            <person name="Luo G."/>
        </authorList>
    </citation>
    <scope>NUCLEOTIDE SEQUENCE [LARGE SCALE GENOMIC DNA]</scope>
    <source>
        <strain evidence="8 9">TF08-14</strain>
    </source>
</reference>
<dbReference type="PANTHER" id="PTHR11431">
    <property type="entry name" value="FERRITIN"/>
    <property type="match status" value="1"/>
</dbReference>
<dbReference type="InterPro" id="IPR009078">
    <property type="entry name" value="Ferritin-like_SF"/>
</dbReference>
<dbReference type="GO" id="GO:0004322">
    <property type="term" value="F:ferroxidase activity"/>
    <property type="evidence" value="ECO:0007669"/>
    <property type="project" value="TreeGrafter"/>
</dbReference>
<dbReference type="PANTHER" id="PTHR11431:SF127">
    <property type="entry name" value="BACTERIAL NON-HEME FERRITIN"/>
    <property type="match status" value="1"/>
</dbReference>
<keyword evidence="4 5" id="KW-0408">Iron</keyword>